<evidence type="ECO:0000313" key="9">
    <source>
        <dbReference type="EMBL" id="CAF3873281.1"/>
    </source>
</evidence>
<dbReference type="Proteomes" id="UP000681720">
    <property type="component" value="Unassembled WGS sequence"/>
</dbReference>
<dbReference type="PANTHER" id="PTHR22595:SF79">
    <property type="entry name" value="CHITINASE 12"/>
    <property type="match status" value="1"/>
</dbReference>
<gene>
    <name evidence="10" type="ORF">BYL167_LOCUS7261</name>
    <name evidence="8" type="ORF">GIL414_LOCUS4387</name>
    <name evidence="9" type="ORF">OVN521_LOCUS8048</name>
    <name evidence="7" type="ORF">SMN809_LOCUS1474</name>
    <name evidence="11" type="ORF">UXM345_LOCUS15496</name>
</gene>
<evidence type="ECO:0000259" key="6">
    <source>
        <dbReference type="PROSITE" id="PS50941"/>
    </source>
</evidence>
<dbReference type="EMBL" id="CAJOBJ010001052">
    <property type="protein sequence ID" value="CAF3859033.1"/>
    <property type="molecule type" value="Genomic_DNA"/>
</dbReference>
<dbReference type="GO" id="GO:0008061">
    <property type="term" value="F:chitin binding"/>
    <property type="evidence" value="ECO:0007669"/>
    <property type="project" value="UniProtKB-UniRule"/>
</dbReference>
<dbReference type="AlphaFoldDB" id="A0A819FW04"/>
<feature type="disulfide bond" evidence="4">
    <location>
        <begin position="98"/>
        <end position="112"/>
    </location>
</feature>
<keyword evidence="2" id="KW-0611">Plant defense</keyword>
<evidence type="ECO:0000256" key="4">
    <source>
        <dbReference type="PROSITE-ProRule" id="PRU00261"/>
    </source>
</evidence>
<dbReference type="GO" id="GO:0016998">
    <property type="term" value="P:cell wall macromolecule catabolic process"/>
    <property type="evidence" value="ECO:0007669"/>
    <property type="project" value="InterPro"/>
</dbReference>
<evidence type="ECO:0000313" key="10">
    <source>
        <dbReference type="EMBL" id="CAF3877430.1"/>
    </source>
</evidence>
<comment type="caution">
    <text evidence="9">The sequence shown here is derived from an EMBL/GenBank/DDBJ whole genome shotgun (WGS) entry which is preliminary data.</text>
</comment>
<evidence type="ECO:0000256" key="2">
    <source>
        <dbReference type="ARBA" id="ARBA00022821"/>
    </source>
</evidence>
<accession>A0A819FW04</accession>
<dbReference type="Pfam" id="PF00182">
    <property type="entry name" value="Glyco_hydro_19"/>
    <property type="match status" value="1"/>
</dbReference>
<dbReference type="CDD" id="cd00035">
    <property type="entry name" value="ChtBD1"/>
    <property type="match status" value="2"/>
</dbReference>
<keyword evidence="5" id="KW-0732">Signal</keyword>
<evidence type="ECO:0000313" key="11">
    <source>
        <dbReference type="EMBL" id="CAF3989098.1"/>
    </source>
</evidence>
<feature type="chain" id="PRO_5036235135" description="Chitin-binding type-1 domain-containing protein" evidence="5">
    <location>
        <begin position="27"/>
        <end position="350"/>
    </location>
</feature>
<dbReference type="GO" id="GO:0006032">
    <property type="term" value="P:chitin catabolic process"/>
    <property type="evidence" value="ECO:0007669"/>
    <property type="project" value="InterPro"/>
</dbReference>
<dbReference type="InterPro" id="IPR036861">
    <property type="entry name" value="Endochitinase-like_sf"/>
</dbReference>
<comment type="caution">
    <text evidence="4">Lacks conserved residue(s) required for the propagation of feature annotation.</text>
</comment>
<name>A0A819FW04_9BILA</name>
<evidence type="ECO:0000313" key="12">
    <source>
        <dbReference type="Proteomes" id="UP000663866"/>
    </source>
</evidence>
<proteinExistence type="predicted"/>
<dbReference type="Proteomes" id="UP000676336">
    <property type="component" value="Unassembled WGS sequence"/>
</dbReference>
<evidence type="ECO:0000256" key="5">
    <source>
        <dbReference type="SAM" id="SignalP"/>
    </source>
</evidence>
<dbReference type="GO" id="GO:0004568">
    <property type="term" value="F:chitinase activity"/>
    <property type="evidence" value="ECO:0007669"/>
    <property type="project" value="InterPro"/>
</dbReference>
<dbReference type="EMBL" id="CAJOBH010001866">
    <property type="protein sequence ID" value="CAF3877430.1"/>
    <property type="molecule type" value="Genomic_DNA"/>
</dbReference>
<keyword evidence="3 4" id="KW-1015">Disulfide bond</keyword>
<dbReference type="InterPro" id="IPR000726">
    <property type="entry name" value="Glyco_hydro_19_cat"/>
</dbReference>
<dbReference type="EMBL" id="CAJOBF010001848">
    <property type="protein sequence ID" value="CAF3989098.1"/>
    <property type="molecule type" value="Genomic_DNA"/>
</dbReference>
<evidence type="ECO:0000313" key="7">
    <source>
        <dbReference type="EMBL" id="CAF3806452.1"/>
    </source>
</evidence>
<dbReference type="InterPro" id="IPR001002">
    <property type="entry name" value="Chitin-bd_1"/>
</dbReference>
<feature type="disulfide bond" evidence="4">
    <location>
        <begin position="51"/>
        <end position="65"/>
    </location>
</feature>
<dbReference type="Pfam" id="PF00187">
    <property type="entry name" value="Chitin_bind_1"/>
    <property type="match status" value="2"/>
</dbReference>
<dbReference type="GO" id="GO:0051707">
    <property type="term" value="P:response to other organism"/>
    <property type="evidence" value="ECO:0007669"/>
    <property type="project" value="UniProtKB-ARBA"/>
</dbReference>
<keyword evidence="12" id="KW-1185">Reference proteome</keyword>
<keyword evidence="1 4" id="KW-0147">Chitin-binding</keyword>
<evidence type="ECO:0000256" key="3">
    <source>
        <dbReference type="ARBA" id="ARBA00023157"/>
    </source>
</evidence>
<dbReference type="PANTHER" id="PTHR22595">
    <property type="entry name" value="CHITINASE-RELATED"/>
    <property type="match status" value="1"/>
</dbReference>
<protein>
    <recommendedName>
        <fullName evidence="6">Chitin-binding type-1 domain-containing protein</fullName>
    </recommendedName>
</protein>
<feature type="signal peptide" evidence="5">
    <location>
        <begin position="1"/>
        <end position="26"/>
    </location>
</feature>
<dbReference type="PROSITE" id="PS50941">
    <property type="entry name" value="CHIT_BIND_I_2"/>
    <property type="match status" value="2"/>
</dbReference>
<evidence type="ECO:0000256" key="1">
    <source>
        <dbReference type="ARBA" id="ARBA00022669"/>
    </source>
</evidence>
<dbReference type="EMBL" id="CAJOBI010000228">
    <property type="protein sequence ID" value="CAF3806452.1"/>
    <property type="molecule type" value="Genomic_DNA"/>
</dbReference>
<dbReference type="SUPFAM" id="SSF53955">
    <property type="entry name" value="Lysozyme-like"/>
    <property type="match status" value="1"/>
</dbReference>
<dbReference type="SUPFAM" id="SSF57016">
    <property type="entry name" value="Plant lectins/antimicrobial peptides"/>
    <property type="match status" value="2"/>
</dbReference>
<dbReference type="CDD" id="cd00325">
    <property type="entry name" value="chitinase_GH19"/>
    <property type="match status" value="1"/>
</dbReference>
<reference evidence="9" key="1">
    <citation type="submission" date="2021-02" db="EMBL/GenBank/DDBJ databases">
        <authorList>
            <person name="Nowell W R."/>
        </authorList>
    </citation>
    <scope>NUCLEOTIDE SEQUENCE</scope>
</reference>
<sequence>MATSRYMHICLLLSVIVVGLIPIIHCSSDEQETNVSRIVGQRATCPDSTMCASQWGYCGHGESYCGTGCVSGPCSSGNSGGGSIIVGPSSACPESNMCMSKWGYCGTGEAFCGDGCKAGPCWGGSNGGDGGNGNNGNTGDSSIITEQSFSCVFNTIDAGTRFSRLTGLRNSGWKPSNKEEAAVFLAHVFHETDGLKTIREYCAPGKYLTITTYFKSISLTIGCGSHYAGSWCDIQSVPNKLYYGRGWFQLSWPCNYHAAGRALGVDLLNNPDLVEQQQDLAVKTAIWFYNANNMAGPAKQGDFAATTRIINGALECNGGPGISNQMARVATYRRVRQCFSLGEPNRNPVC</sequence>
<dbReference type="Proteomes" id="UP000663842">
    <property type="component" value="Unassembled WGS sequence"/>
</dbReference>
<dbReference type="Gene3D" id="1.10.530.10">
    <property type="match status" value="1"/>
</dbReference>
<dbReference type="EMBL" id="CAJOBG010000917">
    <property type="protein sequence ID" value="CAF3873281.1"/>
    <property type="molecule type" value="Genomic_DNA"/>
</dbReference>
<dbReference type="Proteomes" id="UP000681967">
    <property type="component" value="Unassembled WGS sequence"/>
</dbReference>
<feature type="domain" description="Chitin-binding type-1" evidence="6">
    <location>
        <begin position="78"/>
        <end position="123"/>
    </location>
</feature>
<dbReference type="SMART" id="SM00270">
    <property type="entry name" value="ChtBD1"/>
    <property type="match status" value="2"/>
</dbReference>
<dbReference type="Proteomes" id="UP000663866">
    <property type="component" value="Unassembled WGS sequence"/>
</dbReference>
<dbReference type="InterPro" id="IPR023346">
    <property type="entry name" value="Lysozyme-like_dom_sf"/>
</dbReference>
<evidence type="ECO:0000313" key="8">
    <source>
        <dbReference type="EMBL" id="CAF3859033.1"/>
    </source>
</evidence>
<dbReference type="GO" id="GO:0006952">
    <property type="term" value="P:defense response"/>
    <property type="evidence" value="ECO:0007669"/>
    <property type="project" value="UniProtKB-KW"/>
</dbReference>
<feature type="domain" description="Chitin-binding type-1" evidence="6">
    <location>
        <begin position="23"/>
        <end position="76"/>
    </location>
</feature>
<organism evidence="9 12">
    <name type="scientific">Rotaria magnacalcarata</name>
    <dbReference type="NCBI Taxonomy" id="392030"/>
    <lineage>
        <taxon>Eukaryota</taxon>
        <taxon>Metazoa</taxon>
        <taxon>Spiralia</taxon>
        <taxon>Gnathifera</taxon>
        <taxon>Rotifera</taxon>
        <taxon>Eurotatoria</taxon>
        <taxon>Bdelloidea</taxon>
        <taxon>Philodinida</taxon>
        <taxon>Philodinidae</taxon>
        <taxon>Rotaria</taxon>
    </lineage>
</organism>
<dbReference type="Gene3D" id="3.30.60.10">
    <property type="entry name" value="Endochitinase-like"/>
    <property type="match status" value="2"/>
</dbReference>